<dbReference type="PANTHER" id="PTHR43519">
    <property type="entry name" value="ATP-DEPENDENT RNA HELICASE HRPB"/>
    <property type="match status" value="1"/>
</dbReference>
<dbReference type="InterPro" id="IPR010225">
    <property type="entry name" value="HrpB"/>
</dbReference>
<dbReference type="InterPro" id="IPR014001">
    <property type="entry name" value="Helicase_ATP-bd"/>
</dbReference>
<evidence type="ECO:0000259" key="5">
    <source>
        <dbReference type="PROSITE" id="PS51192"/>
    </source>
</evidence>
<dbReference type="GO" id="GO:0004386">
    <property type="term" value="F:helicase activity"/>
    <property type="evidence" value="ECO:0007669"/>
    <property type="project" value="UniProtKB-KW"/>
</dbReference>
<protein>
    <submittedName>
        <fullName evidence="7">ATP-dependent helicase HrpB</fullName>
    </submittedName>
</protein>
<evidence type="ECO:0000259" key="6">
    <source>
        <dbReference type="PROSITE" id="PS51194"/>
    </source>
</evidence>
<dbReference type="SUPFAM" id="SSF52540">
    <property type="entry name" value="P-loop containing nucleoside triphosphate hydrolases"/>
    <property type="match status" value="1"/>
</dbReference>
<sequence length="837" mass="92026">MVQHLALSHLSPLSPLPVDALLDELKSCLGQRDEAVLEAMPGAGKTTRVPLALLDSPWLAGRRILLLEPRRLAARAVAERLAEQLGERPGGRVGYRMRLDSRIGPKTQLEVVTVGVLLRRLQRDPALEDVGLVIFDEFHERHLDADLGLALCLAGRELLREPGDPLKLLVMSATLDTERIAGLLGDAPRLSSQGRLYPVAMRYAATPLRLDDWRGLEARLVETLDAALVEQSGDLLVFLPGKAEIRRLATRLEGRWPGPGAPRVLPLHGELPLERQRAAIAPDPQGRRRIVLASAIAETSLTVEGVRVVIDAGFSRAPRFDPSRALTRLETRRVSKAQADQRAGRAGRLAPGVCHRLWSESQQATLAPYARAEILEADLGAMLLQALCFGAEPEQLRWLDPPPFAALAQARGLLRTLGALDGDGRLTAHGEAMAELPLPPRLGHMLLRGRELGQGALGCELAALLEERGAGAGLDLAARVGAVGAAQRQARRYRRLLGIEEQTVETSAWSGALLAFAFPDRIARQRSPGGVDYLLANGRAAHFQMLDPLCRSQWLVIAELGGRQGERSEVIRQAVELDPSLFEGCLAPLLEVSERCEWPARSDAMLIERQWRVGELVVRRAALESHDSSLLLDAQLAFVRARGLELLPWTPALMQLRARVALLRRIELERGGESRWPALDDDALLDGLERWLAPWLQGIHRVAHFERLPLEQALLAQLPWPLPAELERLAPSHLLLPSGSRARLDYDPEGVAPPVLAARLQELFGATVTPSVADGRQPVVLHLLSPARRPVQVTSDLASFWRSGYPEVKKELKGRYPKHCWPDDPLKAEPTARTKPR</sequence>
<dbReference type="InterPro" id="IPR048333">
    <property type="entry name" value="HA2_WH"/>
</dbReference>
<dbReference type="PIRSF" id="PIRSF005496">
    <property type="entry name" value="ATP_hel_hrpB"/>
    <property type="match status" value="1"/>
</dbReference>
<evidence type="ECO:0000256" key="4">
    <source>
        <dbReference type="ARBA" id="ARBA00022840"/>
    </source>
</evidence>
<dbReference type="SMART" id="SM00490">
    <property type="entry name" value="HELICc"/>
    <property type="match status" value="1"/>
</dbReference>
<dbReference type="CDD" id="cd17990">
    <property type="entry name" value="DEXHc_HrpB"/>
    <property type="match status" value="1"/>
</dbReference>
<evidence type="ECO:0000256" key="1">
    <source>
        <dbReference type="ARBA" id="ARBA00022741"/>
    </source>
</evidence>
<dbReference type="RefSeq" id="WP_064123530.1">
    <property type="nucleotide sequence ID" value="NZ_CP015243.1"/>
</dbReference>
<keyword evidence="3 7" id="KW-0347">Helicase</keyword>
<feature type="domain" description="Helicase C-terminal" evidence="6">
    <location>
        <begin position="223"/>
        <end position="390"/>
    </location>
</feature>
<dbReference type="InterPro" id="IPR011545">
    <property type="entry name" value="DEAD/DEAH_box_helicase_dom"/>
</dbReference>
<dbReference type="Pfam" id="PF00270">
    <property type="entry name" value="DEAD"/>
    <property type="match status" value="1"/>
</dbReference>
<dbReference type="InterPro" id="IPR007502">
    <property type="entry name" value="Helicase-assoc_dom"/>
</dbReference>
<evidence type="ECO:0000313" key="7">
    <source>
        <dbReference type="EMBL" id="ANF58673.1"/>
    </source>
</evidence>
<evidence type="ECO:0000256" key="3">
    <source>
        <dbReference type="ARBA" id="ARBA00022806"/>
    </source>
</evidence>
<dbReference type="Gene3D" id="3.40.50.300">
    <property type="entry name" value="P-loop containing nucleotide triphosphate hydrolases"/>
    <property type="match status" value="2"/>
</dbReference>
<evidence type="ECO:0000313" key="8">
    <source>
        <dbReference type="Proteomes" id="UP000077875"/>
    </source>
</evidence>
<dbReference type="Pfam" id="PF04408">
    <property type="entry name" value="WHD_HA2"/>
    <property type="match status" value="1"/>
</dbReference>
<dbReference type="STRING" id="376489.A5892_15360"/>
<dbReference type="InterPro" id="IPR001650">
    <property type="entry name" value="Helicase_C-like"/>
</dbReference>
<keyword evidence="4" id="KW-0067">ATP-binding</keyword>
<dbReference type="InterPro" id="IPR049614">
    <property type="entry name" value="HrpB_DEXH"/>
</dbReference>
<dbReference type="NCBIfam" id="TIGR01970">
    <property type="entry name" value="DEAH_box_HrpB"/>
    <property type="match status" value="1"/>
</dbReference>
<name>A0A172YHI7_9GAMM</name>
<proteinExistence type="predicted"/>
<gene>
    <name evidence="7" type="ORF">A5892_15360</name>
</gene>
<dbReference type="FunFam" id="3.40.50.300:FF:002125">
    <property type="entry name" value="ATP-dependent helicase HrpB"/>
    <property type="match status" value="1"/>
</dbReference>
<keyword evidence="8" id="KW-1185">Reference proteome</keyword>
<dbReference type="GO" id="GO:0005524">
    <property type="term" value="F:ATP binding"/>
    <property type="evidence" value="ECO:0007669"/>
    <property type="project" value="UniProtKB-KW"/>
</dbReference>
<organism evidence="7 8">
    <name type="scientific">Halotalea alkalilenta</name>
    <dbReference type="NCBI Taxonomy" id="376489"/>
    <lineage>
        <taxon>Bacteria</taxon>
        <taxon>Pseudomonadati</taxon>
        <taxon>Pseudomonadota</taxon>
        <taxon>Gammaproteobacteria</taxon>
        <taxon>Oceanospirillales</taxon>
        <taxon>Halomonadaceae</taxon>
        <taxon>Halotalea</taxon>
    </lineage>
</organism>
<dbReference type="GO" id="GO:0003676">
    <property type="term" value="F:nucleic acid binding"/>
    <property type="evidence" value="ECO:0007669"/>
    <property type="project" value="InterPro"/>
</dbReference>
<evidence type="ECO:0000256" key="2">
    <source>
        <dbReference type="ARBA" id="ARBA00022801"/>
    </source>
</evidence>
<dbReference type="AlphaFoldDB" id="A0A172YHI7"/>
<keyword evidence="2" id="KW-0378">Hydrolase</keyword>
<dbReference type="PROSITE" id="PS51194">
    <property type="entry name" value="HELICASE_CTER"/>
    <property type="match status" value="1"/>
</dbReference>
<feature type="domain" description="Helicase ATP-binding" evidence="5">
    <location>
        <begin position="26"/>
        <end position="193"/>
    </location>
</feature>
<dbReference type="CDD" id="cd18791">
    <property type="entry name" value="SF2_C_RHA"/>
    <property type="match status" value="1"/>
</dbReference>
<dbReference type="Pfam" id="PF00271">
    <property type="entry name" value="Helicase_C"/>
    <property type="match status" value="1"/>
</dbReference>
<dbReference type="InterPro" id="IPR027417">
    <property type="entry name" value="P-loop_NTPase"/>
</dbReference>
<dbReference type="Gene3D" id="1.20.120.1080">
    <property type="match status" value="1"/>
</dbReference>
<accession>A0A172YHI7</accession>
<dbReference type="PANTHER" id="PTHR43519:SF1">
    <property type="entry name" value="ATP-DEPENDENT RNA HELICASE HRPB"/>
    <property type="match status" value="1"/>
</dbReference>
<dbReference type="InterPro" id="IPR013689">
    <property type="entry name" value="RNA_helicase_ATP-dep_HrpB_C"/>
</dbReference>
<dbReference type="GO" id="GO:0016787">
    <property type="term" value="F:hydrolase activity"/>
    <property type="evidence" value="ECO:0007669"/>
    <property type="project" value="UniProtKB-KW"/>
</dbReference>
<reference evidence="7 8" key="1">
    <citation type="submission" date="2016-04" db="EMBL/GenBank/DDBJ databases">
        <title>Complete Genome Sequence of Halotalea alkalilenta IHB B 13600.</title>
        <authorList>
            <person name="Swarnkar M.K."/>
            <person name="Sharma A."/>
            <person name="Kaushal K."/>
            <person name="Soni R."/>
            <person name="Rana S."/>
            <person name="Singh A.K."/>
            <person name="Gulati A."/>
        </authorList>
    </citation>
    <scope>NUCLEOTIDE SEQUENCE [LARGE SCALE GENOMIC DNA]</scope>
    <source>
        <strain evidence="7 8">IHB B 13600</strain>
    </source>
</reference>
<dbReference type="SMART" id="SM00847">
    <property type="entry name" value="HA2"/>
    <property type="match status" value="1"/>
</dbReference>
<keyword evidence="1" id="KW-0547">Nucleotide-binding</keyword>
<dbReference type="Proteomes" id="UP000077875">
    <property type="component" value="Chromosome"/>
</dbReference>
<dbReference type="SMART" id="SM00487">
    <property type="entry name" value="DEXDc"/>
    <property type="match status" value="1"/>
</dbReference>
<dbReference type="Pfam" id="PF08482">
    <property type="entry name" value="HrpB_C"/>
    <property type="match status" value="1"/>
</dbReference>
<dbReference type="KEGG" id="haa:A5892_15360"/>
<dbReference type="PROSITE" id="PS51192">
    <property type="entry name" value="HELICASE_ATP_BIND_1"/>
    <property type="match status" value="1"/>
</dbReference>
<dbReference type="EMBL" id="CP015243">
    <property type="protein sequence ID" value="ANF58673.1"/>
    <property type="molecule type" value="Genomic_DNA"/>
</dbReference>